<keyword evidence="2" id="KW-1185">Reference proteome</keyword>
<dbReference type="RefSeq" id="WP_200786182.1">
    <property type="nucleotide sequence ID" value="NZ_JAEDAO010000001.1"/>
</dbReference>
<sequence>MRPTDGDHADSIDIRVHSAFNTWDLCHCAVRDLRPGYDRALRHHEQEGGPEPIELRTRLRATQDECDGLFFRFLKVAEERSRARYI</sequence>
<accession>A0A934UPB6</accession>
<comment type="caution">
    <text evidence="1">The sequence shown here is derived from an EMBL/GenBank/DDBJ whole genome shotgun (WGS) entry which is preliminary data.</text>
</comment>
<reference evidence="1" key="1">
    <citation type="submission" date="2020-12" db="EMBL/GenBank/DDBJ databases">
        <title>Ramlibacter sp. nov., isolated from a freshwater alga, Cryptomonas.</title>
        <authorList>
            <person name="Kim H.M."/>
            <person name="Jeon C.O."/>
        </authorList>
    </citation>
    <scope>NUCLEOTIDE SEQUENCE</scope>
    <source>
        <strain evidence="1">CrO1</strain>
    </source>
</reference>
<organism evidence="1 2">
    <name type="scientific">Ramlibacter algicola</name>
    <dbReference type="NCBI Taxonomy" id="2795217"/>
    <lineage>
        <taxon>Bacteria</taxon>
        <taxon>Pseudomonadati</taxon>
        <taxon>Pseudomonadota</taxon>
        <taxon>Betaproteobacteria</taxon>
        <taxon>Burkholderiales</taxon>
        <taxon>Comamonadaceae</taxon>
        <taxon>Ramlibacter</taxon>
    </lineage>
</organism>
<dbReference type="AlphaFoldDB" id="A0A934UPB6"/>
<dbReference type="Proteomes" id="UP000617041">
    <property type="component" value="Unassembled WGS sequence"/>
</dbReference>
<name>A0A934UPB6_9BURK</name>
<dbReference type="EMBL" id="JAEDAO010000001">
    <property type="protein sequence ID" value="MBK0391359.1"/>
    <property type="molecule type" value="Genomic_DNA"/>
</dbReference>
<proteinExistence type="predicted"/>
<gene>
    <name evidence="1" type="ORF">I8E28_02035</name>
</gene>
<protein>
    <submittedName>
        <fullName evidence="1">Uncharacterized protein</fullName>
    </submittedName>
</protein>
<evidence type="ECO:0000313" key="2">
    <source>
        <dbReference type="Proteomes" id="UP000617041"/>
    </source>
</evidence>
<evidence type="ECO:0000313" key="1">
    <source>
        <dbReference type="EMBL" id="MBK0391359.1"/>
    </source>
</evidence>